<dbReference type="GlyGen" id="A0A8I6B3M3">
    <property type="glycosylation" value="1 site"/>
</dbReference>
<keyword evidence="16" id="KW-1185">Reference proteome</keyword>
<feature type="signal peptide" evidence="13">
    <location>
        <begin position="1"/>
        <end position="25"/>
    </location>
</feature>
<evidence type="ECO:0000256" key="4">
    <source>
        <dbReference type="ARBA" id="ARBA00022729"/>
    </source>
</evidence>
<dbReference type="GO" id="GO:0004896">
    <property type="term" value="F:cytokine receptor activity"/>
    <property type="evidence" value="ECO:0000318"/>
    <property type="project" value="GO_Central"/>
</dbReference>
<dbReference type="GeneID" id="298518"/>
<dbReference type="GO" id="GO:0019221">
    <property type="term" value="P:cytokine-mediated signaling pathway"/>
    <property type="evidence" value="ECO:0000318"/>
    <property type="project" value="GO_Central"/>
</dbReference>
<dbReference type="Gene3D" id="2.60.40.10">
    <property type="entry name" value="Immunoglobulins"/>
    <property type="match status" value="6"/>
</dbReference>
<dbReference type="InterPro" id="IPR010457">
    <property type="entry name" value="IgC2-like_lig-bd"/>
</dbReference>
<feature type="domain" description="Fibronectin type-III" evidence="14">
    <location>
        <begin position="473"/>
        <end position="566"/>
    </location>
</feature>
<accession>A0A8I6B3M3</accession>
<dbReference type="RefSeq" id="XP_038965545.1">
    <property type="nucleotide sequence ID" value="XM_039109617.2"/>
</dbReference>
<dbReference type="PANTHER" id="PTHR48423:SF1">
    <property type="entry name" value="INTERLEUKIN-27 RECEPTOR SUBUNIT ALPHA"/>
    <property type="match status" value="1"/>
</dbReference>
<evidence type="ECO:0000256" key="2">
    <source>
        <dbReference type="ARBA" id="ARBA00008921"/>
    </source>
</evidence>
<evidence type="ECO:0000313" key="15">
    <source>
        <dbReference type="Ensembl" id="ENSRNOP00000096023.1"/>
    </source>
</evidence>
<dbReference type="FunFam" id="2.60.40.10:FF:000465">
    <property type="entry name" value="Granulocyte colony-stimulating factor receptor"/>
    <property type="match status" value="1"/>
</dbReference>
<dbReference type="GO" id="GO:0097186">
    <property type="term" value="P:amelogenesis"/>
    <property type="evidence" value="ECO:0000270"/>
    <property type="project" value="RGD"/>
</dbReference>
<dbReference type="Proteomes" id="UP000002494">
    <property type="component" value="Chromosome 5"/>
</dbReference>
<evidence type="ECO:0000313" key="17">
    <source>
        <dbReference type="RGD" id="1309114"/>
    </source>
</evidence>
<keyword evidence="11" id="KW-0393">Immunoglobulin domain</keyword>
<evidence type="ECO:0000256" key="13">
    <source>
        <dbReference type="SAM" id="SignalP"/>
    </source>
</evidence>
<feature type="chain" id="PRO_5035145911" evidence="13">
    <location>
        <begin position="26"/>
        <end position="877"/>
    </location>
</feature>
<dbReference type="PROSITE" id="PS50853">
    <property type="entry name" value="FN3"/>
    <property type="match status" value="2"/>
</dbReference>
<reference evidence="15" key="1">
    <citation type="submission" date="2024-01" db="EMBL/GenBank/DDBJ databases">
        <title>GRCr8: a new rat reference genome assembly contstructed from accurate long reads and long range scaffolding.</title>
        <authorList>
            <person name="Doris P.A."/>
            <person name="Kalbfleisch T."/>
            <person name="Li K."/>
            <person name="Howe K."/>
            <person name="Wood J."/>
        </authorList>
    </citation>
    <scope>NUCLEOTIDE SEQUENCE [LARGE SCALE GENOMIC DNA]</scope>
    <source>
        <strain evidence="15">Brown Norway</strain>
    </source>
</reference>
<dbReference type="InterPro" id="IPR036116">
    <property type="entry name" value="FN3_sf"/>
</dbReference>
<organism evidence="15 16">
    <name type="scientific">Rattus norvegicus</name>
    <name type="common">Rat</name>
    <dbReference type="NCBI Taxonomy" id="10116"/>
    <lineage>
        <taxon>Eukaryota</taxon>
        <taxon>Metazoa</taxon>
        <taxon>Chordata</taxon>
        <taxon>Craniata</taxon>
        <taxon>Vertebrata</taxon>
        <taxon>Euteleostomi</taxon>
        <taxon>Mammalia</taxon>
        <taxon>Eutheria</taxon>
        <taxon>Euarchontoglires</taxon>
        <taxon>Glires</taxon>
        <taxon>Rodentia</taxon>
        <taxon>Myomorpha</taxon>
        <taxon>Muroidea</taxon>
        <taxon>Muridae</taxon>
        <taxon>Murinae</taxon>
        <taxon>Rattus</taxon>
    </lineage>
</organism>
<keyword evidence="9" id="KW-0675">Receptor</keyword>
<keyword evidence="8" id="KW-1015">Disulfide bond</keyword>
<dbReference type="InterPro" id="IPR036179">
    <property type="entry name" value="Ig-like_dom_sf"/>
</dbReference>
<dbReference type="CTD" id="1441"/>
<dbReference type="InterPro" id="IPR013783">
    <property type="entry name" value="Ig-like_fold"/>
</dbReference>
<dbReference type="FunFam" id="2.60.40.10:FF:000839">
    <property type="entry name" value="granulocyte colony-stimulating factor receptor isoform X1"/>
    <property type="match status" value="1"/>
</dbReference>
<gene>
    <name evidence="15 17" type="primary">Csf3r</name>
</gene>
<comment type="similarity">
    <text evidence="2">Belongs to the type I cytokine receptor family. Type 2 subfamily.</text>
</comment>
<reference evidence="15" key="3">
    <citation type="submission" date="2025-09" db="UniProtKB">
        <authorList>
            <consortium name="Ensembl"/>
        </authorList>
    </citation>
    <scope>IDENTIFICATION</scope>
    <source>
        <strain evidence="15">Brown Norway</strain>
    </source>
</reference>
<dbReference type="SUPFAM" id="SSF48726">
    <property type="entry name" value="Immunoglobulin"/>
    <property type="match status" value="1"/>
</dbReference>
<dbReference type="PANTHER" id="PTHR48423">
    <property type="entry name" value="INTERLEUKIN-27 RECEPTOR SUBUNIT ALPHA"/>
    <property type="match status" value="1"/>
</dbReference>
<dbReference type="FunFam" id="2.60.40.10:FF:001234">
    <property type="entry name" value="Colony stimulating factor 3 receptor"/>
    <property type="match status" value="1"/>
</dbReference>
<dbReference type="GO" id="GO:0009897">
    <property type="term" value="C:external side of plasma membrane"/>
    <property type="evidence" value="ECO:0000318"/>
    <property type="project" value="GO_Central"/>
</dbReference>
<dbReference type="RGD" id="1309114">
    <property type="gene designation" value="Csf3r"/>
</dbReference>
<evidence type="ECO:0000256" key="5">
    <source>
        <dbReference type="ARBA" id="ARBA00022737"/>
    </source>
</evidence>
<dbReference type="FunFam" id="2.60.40.10:FF:000997">
    <property type="entry name" value="Colony stimulating factor 3 receptor (Granulocyte)"/>
    <property type="match status" value="1"/>
</dbReference>
<dbReference type="GO" id="GO:0051916">
    <property type="term" value="F:granulocyte colony-stimulating factor binding"/>
    <property type="evidence" value="ECO:0000266"/>
    <property type="project" value="RGD"/>
</dbReference>
<evidence type="ECO:0000259" key="14">
    <source>
        <dbReference type="PROSITE" id="PS50853"/>
    </source>
</evidence>
<keyword evidence="10" id="KW-0325">Glycoprotein</keyword>
<keyword evidence="7 12" id="KW-0472">Membrane</keyword>
<dbReference type="GO" id="GO:0030593">
    <property type="term" value="P:neutrophil chemotaxis"/>
    <property type="evidence" value="ECO:0000266"/>
    <property type="project" value="RGD"/>
</dbReference>
<protein>
    <submittedName>
        <fullName evidence="15">Colony stimulating factor 3 receptor</fullName>
    </submittedName>
</protein>
<evidence type="ECO:0000256" key="3">
    <source>
        <dbReference type="ARBA" id="ARBA00022692"/>
    </source>
</evidence>
<dbReference type="RefSeq" id="XP_017448778.1">
    <property type="nucleotide sequence ID" value="XM_017593289.3"/>
</dbReference>
<evidence type="ECO:0000256" key="9">
    <source>
        <dbReference type="ARBA" id="ARBA00023170"/>
    </source>
</evidence>
<dbReference type="AlphaFoldDB" id="A0A8I6B3M3"/>
<evidence type="ECO:0000256" key="6">
    <source>
        <dbReference type="ARBA" id="ARBA00022989"/>
    </source>
</evidence>
<dbReference type="InterPro" id="IPR003529">
    <property type="entry name" value="Hematopoietin_rcpt_Gp130_CS"/>
</dbReference>
<dbReference type="Pfam" id="PF06328">
    <property type="entry name" value="Lep_receptor_Ig"/>
    <property type="match status" value="1"/>
</dbReference>
<keyword evidence="6 12" id="KW-1133">Transmembrane helix</keyword>
<dbReference type="SMART" id="SM00060">
    <property type="entry name" value="FN3"/>
    <property type="match status" value="3"/>
</dbReference>
<dbReference type="Ensembl" id="ENSRNOT00000102077.2">
    <property type="protein sequence ID" value="ENSRNOP00000096023.1"/>
    <property type="gene ID" value="ENSRNOG00000008759.8"/>
</dbReference>
<dbReference type="FunCoup" id="A0A8I6B3M3">
    <property type="interactions" value="230"/>
</dbReference>
<dbReference type="InterPro" id="IPR003961">
    <property type="entry name" value="FN3_dom"/>
</dbReference>
<evidence type="ECO:0000313" key="16">
    <source>
        <dbReference type="Proteomes" id="UP000002494"/>
    </source>
</evidence>
<evidence type="ECO:0000256" key="11">
    <source>
        <dbReference type="ARBA" id="ARBA00023319"/>
    </source>
</evidence>
<proteinExistence type="inferred from homology"/>
<evidence type="ECO:0000256" key="1">
    <source>
        <dbReference type="ARBA" id="ARBA00004479"/>
    </source>
</evidence>
<dbReference type="PROSITE" id="PS01353">
    <property type="entry name" value="HEMATOPO_REC_L_F2"/>
    <property type="match status" value="1"/>
</dbReference>
<dbReference type="CDD" id="cd00063">
    <property type="entry name" value="FN3"/>
    <property type="match status" value="2"/>
</dbReference>
<dbReference type="RefSeq" id="XP_038965546.1">
    <property type="nucleotide sequence ID" value="XM_039109618.2"/>
</dbReference>
<dbReference type="FunFam" id="2.60.40.10:FF:001209">
    <property type="entry name" value="Colony stimulating factor 3 receptor"/>
    <property type="match status" value="1"/>
</dbReference>
<dbReference type="OrthoDB" id="9887129at2759"/>
<name>A0A8I6B3M3_RAT</name>
<dbReference type="RefSeq" id="XP_038965547.1">
    <property type="nucleotide sequence ID" value="XM_039109619.2"/>
</dbReference>
<evidence type="ECO:0000256" key="12">
    <source>
        <dbReference type="SAM" id="Phobius"/>
    </source>
</evidence>
<feature type="transmembrane region" description="Helical" evidence="12">
    <location>
        <begin position="668"/>
        <end position="689"/>
    </location>
</feature>
<evidence type="ECO:0000256" key="10">
    <source>
        <dbReference type="ARBA" id="ARBA00023180"/>
    </source>
</evidence>
<evidence type="ECO:0000256" key="7">
    <source>
        <dbReference type="ARBA" id="ARBA00023136"/>
    </source>
</evidence>
<dbReference type="OMA" id="SYCSIPR"/>
<dbReference type="SUPFAM" id="SSF49265">
    <property type="entry name" value="Fibronectin type III"/>
    <property type="match status" value="4"/>
</dbReference>
<dbReference type="RefSeq" id="XP_038965548.1">
    <property type="nucleotide sequence ID" value="XM_039109620.2"/>
</dbReference>
<evidence type="ECO:0000256" key="8">
    <source>
        <dbReference type="ARBA" id="ARBA00023157"/>
    </source>
</evidence>
<dbReference type="AGR" id="RGD:1309114"/>
<dbReference type="InterPro" id="IPR052672">
    <property type="entry name" value="Type1_Cytokine_Rcpt_Type2"/>
</dbReference>
<reference evidence="15" key="2">
    <citation type="submission" date="2025-08" db="UniProtKB">
        <authorList>
            <consortium name="Ensembl"/>
        </authorList>
    </citation>
    <scope>IDENTIFICATION</scope>
    <source>
        <strain evidence="15">Brown Norway</strain>
    </source>
</reference>
<keyword evidence="3 12" id="KW-0812">Transmembrane</keyword>
<feature type="domain" description="Fibronectin type-III" evidence="14">
    <location>
        <begin position="567"/>
        <end position="661"/>
    </location>
</feature>
<dbReference type="GO" id="GO:0045637">
    <property type="term" value="P:regulation of myeloid cell differentiation"/>
    <property type="evidence" value="ECO:0000266"/>
    <property type="project" value="RGD"/>
</dbReference>
<keyword evidence="5" id="KW-0677">Repeat</keyword>
<sequence length="877" mass="98222">MVGLGACNLTGVTLIVLLLPRSLEGCGQIRISPPIVHLGDPVLASCTISPNCSKLDRQPKILWRLQDEPNQPGDRQHHLPDGSQESIITLPHLNYTQAFLFCLVPWNNSFQVLDQAELRAGYPPASPSNLSCLMYLTTNSLVCQWEPGPETHLPTSFILKSFRSRTGCQYQGGTILDCMPKKRHSNCSIPRKHLLLYQNMVIWVQAENMLGSSESPKLCIDPMDVGRESLTTPPPAVKLEPPMLQALDIGHDIVSRQPGCLWLSWKPWKPSEFMEQECELRYQPQLEGANWTLVRPRKTSRWRWGMERGQAGFSVTPPTHQVSHLPSSTDRFELCSLHQAPVYTLQLRCIRSSLPGLWSSWSPGLQLRPTIKAPTIRLDTWWQKKHLDPETVRMQLFWKPTPLQKDSGQIQGYLLSWSCPDGQGRIMHLCNTTELSCTFHLPSEAQNVTLVAYNSAGTSSPTLVVFLEHEGPAVTSLHAMAQDLGSIWVDWEAPSLLPQGYLIEWGPDSHKYSNNSWRIEPNGNTTGILLEDNIHPFQLYRITVAPLYPGTVGPPVNVYTYSGEKALPHAPELYLKHVGRTWAQLEWVPETPWLGMIPLTNYTIFWTDARDHSFSVTLNISFHDFVLDHLKPASLYHVYLMATSRAGSTNSTGLTLMTMALDSSDVNIFLGILCFVLLSITCATAWFCCKQSRKTFFWPNVPDPAHSSLSAWVPTIMTEETFQLPSFWGSSVPSITKITELEEDKKPTHWDPSESSGTGSLPAVVQAYVLQGDPREISNQFQPPSSTNDQVLYGQVLGSPTSPEVVGYLRCDSTQPLLGGPTPSPKSYENIWFHSRPQETFIPQPPSQEDDCVFGPPFDFPLFQGLQVHGVEEQGGF</sequence>
<dbReference type="GeneTree" id="ENSGT00940000158915"/>
<keyword evidence="4 13" id="KW-0732">Signal</keyword>
<comment type="subcellular location">
    <subcellularLocation>
        <location evidence="1">Membrane</location>
        <topology evidence="1">Single-pass type I membrane protein</topology>
    </subcellularLocation>
</comment>